<dbReference type="Gene3D" id="3.40.390.30">
    <property type="entry name" value="Metalloproteases ('zincins'), catalytic domain"/>
    <property type="match status" value="1"/>
</dbReference>
<dbReference type="Pfam" id="PF02130">
    <property type="entry name" value="YbeY"/>
    <property type="match status" value="1"/>
</dbReference>
<evidence type="ECO:0000256" key="1">
    <source>
        <dbReference type="ARBA" id="ARBA00010875"/>
    </source>
</evidence>
<dbReference type="EC" id="3.1.-.-" evidence="7"/>
<organism evidence="8">
    <name type="scientific">Candidatus Moduliflexus flocculans</name>
    <dbReference type="NCBI Taxonomy" id="1499966"/>
    <lineage>
        <taxon>Bacteria</taxon>
        <taxon>Candidatus Moduliflexota</taxon>
        <taxon>Candidatus Moduliflexia</taxon>
        <taxon>Candidatus Moduliflexales</taxon>
        <taxon>Candidatus Moduliflexaceae</taxon>
    </lineage>
</organism>
<evidence type="ECO:0000256" key="3">
    <source>
        <dbReference type="ARBA" id="ARBA00022723"/>
    </source>
</evidence>
<keyword evidence="3 7" id="KW-0479">Metal-binding</keyword>
<comment type="subcellular location">
    <subcellularLocation>
        <location evidence="7">Cytoplasm</location>
    </subcellularLocation>
</comment>
<gene>
    <name evidence="7" type="primary">ybeY</name>
    <name evidence="8" type="ORF">U14_00602</name>
</gene>
<dbReference type="GO" id="GO:0008270">
    <property type="term" value="F:zinc ion binding"/>
    <property type="evidence" value="ECO:0007669"/>
    <property type="project" value="UniProtKB-UniRule"/>
</dbReference>
<dbReference type="GO" id="GO:0004521">
    <property type="term" value="F:RNA endonuclease activity"/>
    <property type="evidence" value="ECO:0007669"/>
    <property type="project" value="UniProtKB-UniRule"/>
</dbReference>
<dbReference type="Proteomes" id="UP000030700">
    <property type="component" value="Unassembled WGS sequence"/>
</dbReference>
<keyword evidence="4 7" id="KW-0255">Endonuclease</keyword>
<dbReference type="HAMAP" id="MF_00009">
    <property type="entry name" value="Endoribonucl_YbeY"/>
    <property type="match status" value="1"/>
</dbReference>
<dbReference type="STRING" id="1499966.U14_00602"/>
<name>A0A0S6VTS5_9BACT</name>
<keyword evidence="6 7" id="KW-0862">Zinc</keyword>
<keyword evidence="2 7" id="KW-0540">Nuclease</keyword>
<keyword evidence="7" id="KW-0963">Cytoplasm</keyword>
<dbReference type="PANTHER" id="PTHR46986:SF1">
    <property type="entry name" value="ENDORIBONUCLEASE YBEY, CHLOROPLASTIC"/>
    <property type="match status" value="1"/>
</dbReference>
<evidence type="ECO:0000256" key="4">
    <source>
        <dbReference type="ARBA" id="ARBA00022759"/>
    </source>
</evidence>
<dbReference type="EMBL" id="DF820455">
    <property type="protein sequence ID" value="GAK49380.1"/>
    <property type="molecule type" value="Genomic_DNA"/>
</dbReference>
<evidence type="ECO:0000256" key="2">
    <source>
        <dbReference type="ARBA" id="ARBA00022722"/>
    </source>
</evidence>
<dbReference type="GO" id="GO:0004222">
    <property type="term" value="F:metalloendopeptidase activity"/>
    <property type="evidence" value="ECO:0007669"/>
    <property type="project" value="InterPro"/>
</dbReference>
<dbReference type="HOGENOM" id="CLU_106710_4_0_0"/>
<dbReference type="InterPro" id="IPR020549">
    <property type="entry name" value="YbeY_CS"/>
</dbReference>
<reference evidence="8" key="1">
    <citation type="journal article" date="2015" name="PeerJ">
        <title>First genomic representation of candidate bacterial phylum KSB3 points to enhanced environmental sensing as a trigger of wastewater bulking.</title>
        <authorList>
            <person name="Sekiguchi Y."/>
            <person name="Ohashi A."/>
            <person name="Parks D.H."/>
            <person name="Yamauchi T."/>
            <person name="Tyson G.W."/>
            <person name="Hugenholtz P."/>
        </authorList>
    </citation>
    <scope>NUCLEOTIDE SEQUENCE [LARGE SCALE GENOMIC DNA]</scope>
</reference>
<dbReference type="GO" id="GO:0005737">
    <property type="term" value="C:cytoplasm"/>
    <property type="evidence" value="ECO:0007669"/>
    <property type="project" value="UniProtKB-SubCell"/>
</dbReference>
<dbReference type="PANTHER" id="PTHR46986">
    <property type="entry name" value="ENDORIBONUCLEASE YBEY, CHLOROPLASTIC"/>
    <property type="match status" value="1"/>
</dbReference>
<keyword evidence="5 7" id="KW-0378">Hydrolase</keyword>
<evidence type="ECO:0000256" key="6">
    <source>
        <dbReference type="ARBA" id="ARBA00022833"/>
    </source>
</evidence>
<protein>
    <recommendedName>
        <fullName evidence="7">Endoribonuclease YbeY</fullName>
        <ecNumber evidence="7">3.1.-.-</ecNumber>
    </recommendedName>
</protein>
<feature type="binding site" evidence="7">
    <location>
        <position position="131"/>
    </location>
    <ligand>
        <name>Zn(2+)</name>
        <dbReference type="ChEBI" id="CHEBI:29105"/>
        <note>catalytic</note>
    </ligand>
</feature>
<dbReference type="InterPro" id="IPR023091">
    <property type="entry name" value="MetalPrtase_cat_dom_sf_prd"/>
</dbReference>
<dbReference type="AlphaFoldDB" id="A0A0S6VTS5"/>
<sequence>MPTKNDENQKRMNILLANNQQSYNIDLSQLRRAAQWLLTAMQCEERCEVSITLVCDDAMHVLNRQYRGIDRPTDVLSFAFQEAREFSPSLVEMAEQPLALGDIIISTDTAQRQADERGHSLEREIWILLIHGMLHLLGYDHESDEDAEEMEALERQLLDNILQAFA</sequence>
<dbReference type="PROSITE" id="PS01306">
    <property type="entry name" value="UPF0054"/>
    <property type="match status" value="1"/>
</dbReference>
<feature type="binding site" evidence="7">
    <location>
        <position position="141"/>
    </location>
    <ligand>
        <name>Zn(2+)</name>
        <dbReference type="ChEBI" id="CHEBI:29105"/>
        <note>catalytic</note>
    </ligand>
</feature>
<accession>A0A0S6VTS5</accession>
<comment type="similarity">
    <text evidence="1 7">Belongs to the endoribonuclease YbeY family.</text>
</comment>
<dbReference type="InterPro" id="IPR002036">
    <property type="entry name" value="YbeY"/>
</dbReference>
<keyword evidence="9" id="KW-1185">Reference proteome</keyword>
<feature type="binding site" evidence="7">
    <location>
        <position position="135"/>
    </location>
    <ligand>
        <name>Zn(2+)</name>
        <dbReference type="ChEBI" id="CHEBI:29105"/>
        <note>catalytic</note>
    </ligand>
</feature>
<evidence type="ECO:0000256" key="7">
    <source>
        <dbReference type="HAMAP-Rule" id="MF_00009"/>
    </source>
</evidence>
<comment type="cofactor">
    <cofactor evidence="7">
        <name>Zn(2+)</name>
        <dbReference type="ChEBI" id="CHEBI:29105"/>
    </cofactor>
    <text evidence="7">Binds 1 zinc ion.</text>
</comment>
<dbReference type="GO" id="GO:0006364">
    <property type="term" value="P:rRNA processing"/>
    <property type="evidence" value="ECO:0007669"/>
    <property type="project" value="UniProtKB-UniRule"/>
</dbReference>
<evidence type="ECO:0000313" key="8">
    <source>
        <dbReference type="EMBL" id="GAK49380.1"/>
    </source>
</evidence>
<comment type="function">
    <text evidence="7">Single strand-specific metallo-endoribonuclease involved in late-stage 70S ribosome quality control and in maturation of the 3' terminus of the 16S rRNA.</text>
</comment>
<dbReference type="SUPFAM" id="SSF55486">
    <property type="entry name" value="Metalloproteases ('zincins'), catalytic domain"/>
    <property type="match status" value="1"/>
</dbReference>
<evidence type="ECO:0000256" key="5">
    <source>
        <dbReference type="ARBA" id="ARBA00022801"/>
    </source>
</evidence>
<proteinExistence type="inferred from homology"/>
<keyword evidence="7" id="KW-0698">rRNA processing</keyword>
<keyword evidence="7" id="KW-0690">Ribosome biogenesis</keyword>
<dbReference type="NCBIfam" id="TIGR00043">
    <property type="entry name" value="rRNA maturation RNase YbeY"/>
    <property type="match status" value="1"/>
</dbReference>
<evidence type="ECO:0000313" key="9">
    <source>
        <dbReference type="Proteomes" id="UP000030700"/>
    </source>
</evidence>